<protein>
    <submittedName>
        <fullName evidence="1">Uncharacterized protein</fullName>
    </submittedName>
</protein>
<reference evidence="1 2" key="1">
    <citation type="submission" date="2019-08" db="EMBL/GenBank/DDBJ databases">
        <authorList>
            <person name="Peeters C."/>
        </authorList>
    </citation>
    <scope>NUCLEOTIDE SEQUENCE [LARGE SCALE GENOMIC DNA]</scope>
    <source>
        <strain evidence="1 2">LMG 31116</strain>
    </source>
</reference>
<dbReference type="Gene3D" id="2.40.160.20">
    <property type="match status" value="1"/>
</dbReference>
<accession>A0A5E4U6T0</accession>
<proteinExistence type="predicted"/>
<evidence type="ECO:0000313" key="2">
    <source>
        <dbReference type="Proteomes" id="UP000368474"/>
    </source>
</evidence>
<gene>
    <name evidence="1" type="ORF">PMO31116_01843</name>
</gene>
<sequence>MHENGGHDEGRFQIVVEITPGEGRAMTPKTRRTIACGHRGVAIRRAAIVIAAAGLCTAHVQAQEAMLRANNQVWLGVGAQPLNYREDIGPGKSDSERGTTAAFALGATTQRQLFGISNLYFSGSVRVAHGNVDYSGYLQDFAGRVVQPNYQMTTRSTNTDVTLKAGKAIPFRLGTWGAQVVPYLSYSYHDWIRDSSRDPYGFYERYRHHVVGGGLMGQLEVTPRLVATADVRAGAMVGASMTQAGSQNTFSLGNKPVVVAGLGLDYAVARNFHINASYEWSRFQYGRSSVTQVAPGTAAYEPDSRTITQTWMIGAGYAF</sequence>
<name>A0A5E4U6T0_9BURK</name>
<keyword evidence="2" id="KW-1185">Reference proteome</keyword>
<dbReference type="EMBL" id="CABPSD010000004">
    <property type="protein sequence ID" value="VVD95725.1"/>
    <property type="molecule type" value="Genomic_DNA"/>
</dbReference>
<dbReference type="AlphaFoldDB" id="A0A5E4U6T0"/>
<organism evidence="1 2">
    <name type="scientific">Pandoraea morbifera</name>
    <dbReference type="NCBI Taxonomy" id="2508300"/>
    <lineage>
        <taxon>Bacteria</taxon>
        <taxon>Pseudomonadati</taxon>
        <taxon>Pseudomonadota</taxon>
        <taxon>Betaproteobacteria</taxon>
        <taxon>Burkholderiales</taxon>
        <taxon>Burkholderiaceae</taxon>
        <taxon>Pandoraea</taxon>
    </lineage>
</organism>
<evidence type="ECO:0000313" key="1">
    <source>
        <dbReference type="EMBL" id="VVD95725.1"/>
    </source>
</evidence>
<dbReference type="Proteomes" id="UP000368474">
    <property type="component" value="Unassembled WGS sequence"/>
</dbReference>
<dbReference type="SUPFAM" id="SSF103515">
    <property type="entry name" value="Autotransporter"/>
    <property type="match status" value="1"/>
</dbReference>
<dbReference type="InterPro" id="IPR036709">
    <property type="entry name" value="Autotransporte_beta_dom_sf"/>
</dbReference>